<gene>
    <name evidence="1" type="primary">Bdh1_0</name>
    <name evidence="1" type="ORF">AVEN_146404_1</name>
</gene>
<feature type="non-terminal residue" evidence="1">
    <location>
        <position position="1"/>
    </location>
</feature>
<dbReference type="OrthoDB" id="6427557at2759"/>
<organism evidence="1 2">
    <name type="scientific">Araneus ventricosus</name>
    <name type="common">Orbweaver spider</name>
    <name type="synonym">Epeira ventricosa</name>
    <dbReference type="NCBI Taxonomy" id="182803"/>
    <lineage>
        <taxon>Eukaryota</taxon>
        <taxon>Metazoa</taxon>
        <taxon>Ecdysozoa</taxon>
        <taxon>Arthropoda</taxon>
        <taxon>Chelicerata</taxon>
        <taxon>Arachnida</taxon>
        <taxon>Araneae</taxon>
        <taxon>Araneomorphae</taxon>
        <taxon>Entelegynae</taxon>
        <taxon>Araneoidea</taxon>
        <taxon>Araneidae</taxon>
        <taxon>Araneus</taxon>
    </lineage>
</organism>
<dbReference type="GO" id="GO:0008202">
    <property type="term" value="P:steroid metabolic process"/>
    <property type="evidence" value="ECO:0007669"/>
    <property type="project" value="TreeGrafter"/>
</dbReference>
<comment type="caution">
    <text evidence="1">The sequence shown here is derived from an EMBL/GenBank/DDBJ whole genome shotgun (WGS) entry which is preliminary data.</text>
</comment>
<name>A0A4Y2G659_ARAVE</name>
<evidence type="ECO:0000313" key="1">
    <source>
        <dbReference type="EMBL" id="GBM48727.1"/>
    </source>
</evidence>
<dbReference type="InterPro" id="IPR036291">
    <property type="entry name" value="NAD(P)-bd_dom_sf"/>
</dbReference>
<dbReference type="PANTHER" id="PTHR43313">
    <property type="entry name" value="SHORT-CHAIN DEHYDROGENASE/REDUCTASE FAMILY 9C"/>
    <property type="match status" value="1"/>
</dbReference>
<sequence>CARGIGNALAKHLDSKGFHVFASCRDPNSLGAEDLRKSCSSRMQVFQLDAASDESVQKAVQFVKDNLGTCELWAIINNAGIQKGFLLELTSIQDFKDTLEVNALGPARVTKAFLPLLRRSRGRVINMESIIG</sequence>
<evidence type="ECO:0000313" key="2">
    <source>
        <dbReference type="Proteomes" id="UP000499080"/>
    </source>
</evidence>
<proteinExistence type="predicted"/>
<reference evidence="1 2" key="1">
    <citation type="journal article" date="2019" name="Sci. Rep.">
        <title>Orb-weaving spider Araneus ventricosus genome elucidates the spidroin gene catalogue.</title>
        <authorList>
            <person name="Kono N."/>
            <person name="Nakamura H."/>
            <person name="Ohtoshi R."/>
            <person name="Moran D.A.P."/>
            <person name="Shinohara A."/>
            <person name="Yoshida Y."/>
            <person name="Fujiwara M."/>
            <person name="Mori M."/>
            <person name="Tomita M."/>
            <person name="Arakawa K."/>
        </authorList>
    </citation>
    <scope>NUCLEOTIDE SEQUENCE [LARGE SCALE GENOMIC DNA]</scope>
</reference>
<dbReference type="Pfam" id="PF00106">
    <property type="entry name" value="adh_short"/>
    <property type="match status" value="1"/>
</dbReference>
<accession>A0A4Y2G659</accession>
<dbReference type="Gene3D" id="3.40.50.720">
    <property type="entry name" value="NAD(P)-binding Rossmann-like Domain"/>
    <property type="match status" value="1"/>
</dbReference>
<dbReference type="Proteomes" id="UP000499080">
    <property type="component" value="Unassembled WGS sequence"/>
</dbReference>
<dbReference type="AlphaFoldDB" id="A0A4Y2G659"/>
<protein>
    <submittedName>
        <fullName evidence="1">D-beta-hydroxybutyrate dehydrogenase, mitochondrial</fullName>
    </submittedName>
</protein>
<dbReference type="PANTHER" id="PTHR43313:SF50">
    <property type="entry name" value="GH26015P"/>
    <property type="match status" value="1"/>
</dbReference>
<dbReference type="GO" id="GO:0016491">
    <property type="term" value="F:oxidoreductase activity"/>
    <property type="evidence" value="ECO:0007669"/>
    <property type="project" value="TreeGrafter"/>
</dbReference>
<keyword evidence="2" id="KW-1185">Reference proteome</keyword>
<dbReference type="InterPro" id="IPR002347">
    <property type="entry name" value="SDR_fam"/>
</dbReference>
<dbReference type="SUPFAM" id="SSF51735">
    <property type="entry name" value="NAD(P)-binding Rossmann-fold domains"/>
    <property type="match status" value="1"/>
</dbReference>
<dbReference type="EMBL" id="BGPR01098308">
    <property type="protein sequence ID" value="GBM48727.1"/>
    <property type="molecule type" value="Genomic_DNA"/>
</dbReference>